<dbReference type="InterPro" id="IPR017029">
    <property type="entry name" value="Phage_head_put"/>
</dbReference>
<dbReference type="Pfam" id="PF04233">
    <property type="entry name" value="Phage_Mu_F"/>
    <property type="match status" value="1"/>
</dbReference>
<feature type="domain" description="Phage head morphogenesis" evidence="1">
    <location>
        <begin position="153"/>
        <end position="274"/>
    </location>
</feature>
<protein>
    <submittedName>
        <fullName evidence="2">Phage Mu protein F like protein</fullName>
    </submittedName>
</protein>
<organism evidence="2 3">
    <name type="scientific">Citrobacter koseri</name>
    <name type="common">Citrobacter diversus</name>
    <dbReference type="NCBI Taxonomy" id="545"/>
    <lineage>
        <taxon>Bacteria</taxon>
        <taxon>Pseudomonadati</taxon>
        <taxon>Pseudomonadota</taxon>
        <taxon>Gammaproteobacteria</taxon>
        <taxon>Enterobacterales</taxon>
        <taxon>Enterobacteriaceae</taxon>
        <taxon>Citrobacter</taxon>
    </lineage>
</organism>
<dbReference type="AlphaFoldDB" id="A0A2X2WL41"/>
<sequence>MATVNEQLRDESIAHALWISRYSTGVANRMVKLLNESDAELTARLLVAMDGLDADSFTVTRLQALLASVRAVNHQAIQSMLQGLSAELNDLAQHEAGYQLSLFDSLLPDFVTNVHPLVGISPDTVYAAAMAKPFQGRLLSEWASNLEADRLNRISNTVRQGFLLGDTTEQIARKVRGHANRGYQDGALQMSRANAASIAKTAVGHLAATARNSFADANNDLMKGKQWLSTLDNRTTHICSIRDRLKYTLDNKPIGHKIPYLQGPGKIHFCCRSTETFILKSAKELGIDVRDIPPAERASMDGVVPGDTNYQEWFSRQSFDRQKQIVGEKRARLIRDGGMSPDEFYTDKGEWLTLAQLRERDAQAFREAGL</sequence>
<name>A0A2X2WL41_CITKO</name>
<dbReference type="PIRSF" id="PIRSF034565">
    <property type="entry name" value="UCP034565"/>
    <property type="match status" value="1"/>
</dbReference>
<dbReference type="InterPro" id="IPR006528">
    <property type="entry name" value="Phage_head_morphogenesis_dom"/>
</dbReference>
<reference evidence="2 3" key="1">
    <citation type="submission" date="2018-06" db="EMBL/GenBank/DDBJ databases">
        <authorList>
            <consortium name="Pathogen Informatics"/>
            <person name="Doyle S."/>
        </authorList>
    </citation>
    <scope>NUCLEOTIDE SEQUENCE [LARGE SCALE GENOMIC DNA]</scope>
    <source>
        <strain evidence="2 3">NCTC10786</strain>
    </source>
</reference>
<gene>
    <name evidence="2" type="ORF">NCTC10786_05355</name>
</gene>
<evidence type="ECO:0000313" key="3">
    <source>
        <dbReference type="Proteomes" id="UP000251584"/>
    </source>
</evidence>
<dbReference type="EMBL" id="UAVY01000009">
    <property type="protein sequence ID" value="SQB40257.1"/>
    <property type="molecule type" value="Genomic_DNA"/>
</dbReference>
<dbReference type="RefSeq" id="WP_112002337.1">
    <property type="nucleotide sequence ID" value="NZ_CP166747.1"/>
</dbReference>
<evidence type="ECO:0000259" key="1">
    <source>
        <dbReference type="Pfam" id="PF04233"/>
    </source>
</evidence>
<evidence type="ECO:0000313" key="2">
    <source>
        <dbReference type="EMBL" id="SQB40257.1"/>
    </source>
</evidence>
<proteinExistence type="predicted"/>
<accession>A0A2X2WL41</accession>
<dbReference type="Proteomes" id="UP000251584">
    <property type="component" value="Unassembled WGS sequence"/>
</dbReference>